<dbReference type="EMBL" id="UGQF01000001">
    <property type="protein sequence ID" value="STZ03395.1"/>
    <property type="molecule type" value="Genomic_DNA"/>
</dbReference>
<feature type="region of interest" description="Disordered" evidence="1">
    <location>
        <begin position="43"/>
        <end position="68"/>
    </location>
</feature>
<evidence type="ECO:0000313" key="3">
    <source>
        <dbReference type="EMBL" id="OPH39257.1"/>
    </source>
</evidence>
<reference evidence="3 5" key="1">
    <citation type="submission" date="2017-03" db="EMBL/GenBank/DDBJ databases">
        <title>Draft genome sequence of Moraxella equi CCUG 4950T type strain.</title>
        <authorList>
            <person name="Salva-Serra F."/>
            <person name="Engstrom-Jakobsson H."/>
            <person name="Thorell K."/>
            <person name="Jaen-Luchoro D."/>
            <person name="Gonzales-Siles L."/>
            <person name="Karlsson R."/>
            <person name="Yazdan S."/>
            <person name="Boulund F."/>
            <person name="Johnning A."/>
            <person name="Engstrand L."/>
            <person name="Kristiansson E."/>
            <person name="Moore E."/>
        </authorList>
    </citation>
    <scope>NUCLEOTIDE SEQUENCE [LARGE SCALE GENOMIC DNA]</scope>
    <source>
        <strain evidence="3 5">CCUG 4950</strain>
    </source>
</reference>
<dbReference type="Proteomes" id="UP000254618">
    <property type="component" value="Unassembled WGS sequence"/>
</dbReference>
<evidence type="ECO:0000313" key="5">
    <source>
        <dbReference type="Proteomes" id="UP000190777"/>
    </source>
</evidence>
<evidence type="ECO:0000313" key="4">
    <source>
        <dbReference type="EMBL" id="STZ03395.1"/>
    </source>
</evidence>
<feature type="compositionally biased region" description="Basic residues" evidence="1">
    <location>
        <begin position="43"/>
        <end position="58"/>
    </location>
</feature>
<evidence type="ECO:0000256" key="2">
    <source>
        <dbReference type="SAM" id="SignalP"/>
    </source>
</evidence>
<keyword evidence="2" id="KW-0732">Signal</keyword>
<accession>A0A378QR91</accession>
<organism evidence="4 6">
    <name type="scientific">Moraxella equi</name>
    <dbReference type="NCBI Taxonomy" id="60442"/>
    <lineage>
        <taxon>Bacteria</taxon>
        <taxon>Pseudomonadati</taxon>
        <taxon>Pseudomonadota</taxon>
        <taxon>Gammaproteobacteria</taxon>
        <taxon>Moraxellales</taxon>
        <taxon>Moraxellaceae</taxon>
        <taxon>Moraxella</taxon>
    </lineage>
</organism>
<dbReference type="Proteomes" id="UP000190777">
    <property type="component" value="Unassembled WGS sequence"/>
</dbReference>
<proteinExistence type="predicted"/>
<dbReference type="AlphaFoldDB" id="A0A378QR91"/>
<feature type="signal peptide" evidence="2">
    <location>
        <begin position="1"/>
        <end position="21"/>
    </location>
</feature>
<dbReference type="EMBL" id="MXAP01000042">
    <property type="protein sequence ID" value="OPH39257.1"/>
    <property type="molecule type" value="Genomic_DNA"/>
</dbReference>
<keyword evidence="5" id="KW-1185">Reference proteome</keyword>
<dbReference type="RefSeq" id="WP_079324886.1">
    <property type="nucleotide sequence ID" value="NZ_MXAP01000042.1"/>
</dbReference>
<protein>
    <submittedName>
        <fullName evidence="4">Uncharacterized protein</fullName>
    </submittedName>
</protein>
<reference evidence="4 6" key="2">
    <citation type="submission" date="2018-06" db="EMBL/GenBank/DDBJ databases">
        <authorList>
            <consortium name="Pathogen Informatics"/>
            <person name="Doyle S."/>
        </authorList>
    </citation>
    <scope>NUCLEOTIDE SEQUENCE [LARGE SCALE GENOMIC DNA]</scope>
    <source>
        <strain evidence="4 6">NCTC11012</strain>
    </source>
</reference>
<evidence type="ECO:0000256" key="1">
    <source>
        <dbReference type="SAM" id="MobiDB-lite"/>
    </source>
</evidence>
<gene>
    <name evidence="3" type="ORF">B5J93_04220</name>
    <name evidence="4" type="ORF">NCTC11012_01639</name>
</gene>
<name>A0A378QR91_9GAMM</name>
<evidence type="ECO:0000313" key="6">
    <source>
        <dbReference type="Proteomes" id="UP000254618"/>
    </source>
</evidence>
<sequence length="68" mass="7520">MKTLKAVAVCALLAISGQSFANTAKPIQITFPKGETCHDFKAKVGKKPNQHSYHRPKPKTLNERGRDD</sequence>
<feature type="chain" id="PRO_5016722545" evidence="2">
    <location>
        <begin position="22"/>
        <end position="68"/>
    </location>
</feature>